<evidence type="ECO:0000313" key="4">
    <source>
        <dbReference type="EMBL" id="KAK6919501.1"/>
    </source>
</evidence>
<dbReference type="AlphaFoldDB" id="A0AAN8Z036"/>
<name>A0AAN8Z036_9MAGN</name>
<dbReference type="GO" id="GO:0009507">
    <property type="term" value="C:chloroplast"/>
    <property type="evidence" value="ECO:0007669"/>
    <property type="project" value="TreeGrafter"/>
</dbReference>
<dbReference type="NCBIfam" id="TIGR00756">
    <property type="entry name" value="PPR"/>
    <property type="match status" value="3"/>
</dbReference>
<evidence type="ECO:0000313" key="5">
    <source>
        <dbReference type="Proteomes" id="UP001370490"/>
    </source>
</evidence>
<proteinExistence type="inferred from homology"/>
<dbReference type="Proteomes" id="UP001370490">
    <property type="component" value="Unassembled WGS sequence"/>
</dbReference>
<gene>
    <name evidence="4" type="ORF">RJ641_015405</name>
</gene>
<organism evidence="4 5">
    <name type="scientific">Dillenia turbinata</name>
    <dbReference type="NCBI Taxonomy" id="194707"/>
    <lineage>
        <taxon>Eukaryota</taxon>
        <taxon>Viridiplantae</taxon>
        <taxon>Streptophyta</taxon>
        <taxon>Embryophyta</taxon>
        <taxon>Tracheophyta</taxon>
        <taxon>Spermatophyta</taxon>
        <taxon>Magnoliopsida</taxon>
        <taxon>eudicotyledons</taxon>
        <taxon>Gunneridae</taxon>
        <taxon>Pentapetalae</taxon>
        <taxon>Dilleniales</taxon>
        <taxon>Dilleniaceae</taxon>
        <taxon>Dillenia</taxon>
    </lineage>
</organism>
<sequence length="375" mass="42238">KICAPTQVPVLLIWPMFSILPESNGNCCSFATQAAPDKEEVTDEVLNQILLAIEDDSVSSRDICSNHIDKLCSAGNLSAIARILQSFREKNLFLLPKAYDDLLWIAGEGNDIGLVCQIFKDLLVSCKSMSAMPFNILAKAFTNTNDSALLLRFIREVTDLTFSKSVTVETICPERRQIEKALLIFCDIKSLKCKPDLVTYDIILNILGRAGRVDELLDEFASMKEANIVPNIIMYNTVINSLQKVGRLDLCLAFYKEMDENGLEPDLRTCTALIESLCRSAKIEEALRLFEEMKLRGIRPSMYNYRSLIYNMKKFGKLESVIALLKEMDSCPDLVFKVQDEEQHSQYQMAAKSFLARNQHGKYTCLLVGPSTVNI</sequence>
<feature type="repeat" description="PPR" evidence="3">
    <location>
        <begin position="196"/>
        <end position="230"/>
    </location>
</feature>
<keyword evidence="5" id="KW-1185">Reference proteome</keyword>
<dbReference type="PANTHER" id="PTHR47936">
    <property type="entry name" value="PPR_LONG DOMAIN-CONTAINING PROTEIN"/>
    <property type="match status" value="1"/>
</dbReference>
<dbReference type="Pfam" id="PF01535">
    <property type="entry name" value="PPR"/>
    <property type="match status" value="2"/>
</dbReference>
<feature type="repeat" description="PPR" evidence="3">
    <location>
        <begin position="266"/>
        <end position="300"/>
    </location>
</feature>
<dbReference type="Pfam" id="PF13041">
    <property type="entry name" value="PPR_2"/>
    <property type="match status" value="1"/>
</dbReference>
<protein>
    <submittedName>
        <fullName evidence="4">Pentacotripeptide-repeat region of PRORP</fullName>
    </submittedName>
</protein>
<dbReference type="PROSITE" id="PS51375">
    <property type="entry name" value="PPR"/>
    <property type="match status" value="3"/>
</dbReference>
<dbReference type="GO" id="GO:0031930">
    <property type="term" value="P:mitochondria-nucleus signaling pathway"/>
    <property type="evidence" value="ECO:0007669"/>
    <property type="project" value="TreeGrafter"/>
</dbReference>
<evidence type="ECO:0000256" key="2">
    <source>
        <dbReference type="ARBA" id="ARBA00022737"/>
    </source>
</evidence>
<dbReference type="InterPro" id="IPR011990">
    <property type="entry name" value="TPR-like_helical_dom_sf"/>
</dbReference>
<reference evidence="4 5" key="1">
    <citation type="submission" date="2023-12" db="EMBL/GenBank/DDBJ databases">
        <title>A high-quality genome assembly for Dillenia turbinata (Dilleniales).</title>
        <authorList>
            <person name="Chanderbali A."/>
        </authorList>
    </citation>
    <scope>NUCLEOTIDE SEQUENCE [LARGE SCALE GENOMIC DNA]</scope>
    <source>
        <strain evidence="4">LSX21</strain>
        <tissue evidence="4">Leaf</tissue>
    </source>
</reference>
<feature type="repeat" description="PPR" evidence="3">
    <location>
        <begin position="231"/>
        <end position="265"/>
    </location>
</feature>
<evidence type="ECO:0000256" key="1">
    <source>
        <dbReference type="ARBA" id="ARBA00007626"/>
    </source>
</evidence>
<keyword evidence="2" id="KW-0677">Repeat</keyword>
<evidence type="ECO:0000256" key="3">
    <source>
        <dbReference type="PROSITE-ProRule" id="PRU00708"/>
    </source>
</evidence>
<dbReference type="InterPro" id="IPR002885">
    <property type="entry name" value="PPR_rpt"/>
</dbReference>
<accession>A0AAN8Z036</accession>
<comment type="caution">
    <text evidence="4">The sequence shown here is derived from an EMBL/GenBank/DDBJ whole genome shotgun (WGS) entry which is preliminary data.</text>
</comment>
<dbReference type="EMBL" id="JBAMMX010000021">
    <property type="protein sequence ID" value="KAK6919501.1"/>
    <property type="molecule type" value="Genomic_DNA"/>
</dbReference>
<dbReference type="PANTHER" id="PTHR47936:SF1">
    <property type="entry name" value="PENTATRICOPEPTIDE REPEAT-CONTAINING PROTEIN GUN1, CHLOROPLASTIC"/>
    <property type="match status" value="1"/>
</dbReference>
<comment type="similarity">
    <text evidence="1">Belongs to the PPR family. P subfamily.</text>
</comment>
<dbReference type="GO" id="GO:0010019">
    <property type="term" value="P:chloroplast-nucleus signaling pathway"/>
    <property type="evidence" value="ECO:0007669"/>
    <property type="project" value="TreeGrafter"/>
</dbReference>
<dbReference type="Gene3D" id="1.25.40.10">
    <property type="entry name" value="Tetratricopeptide repeat domain"/>
    <property type="match status" value="2"/>
</dbReference>
<feature type="non-terminal residue" evidence="4">
    <location>
        <position position="1"/>
    </location>
</feature>